<organism evidence="7 8">
    <name type="scientific">Helicobacter acinonychis (strain Sheeba)</name>
    <dbReference type="NCBI Taxonomy" id="382638"/>
    <lineage>
        <taxon>Bacteria</taxon>
        <taxon>Pseudomonadati</taxon>
        <taxon>Campylobacterota</taxon>
        <taxon>Epsilonproteobacteria</taxon>
        <taxon>Campylobacterales</taxon>
        <taxon>Helicobacteraceae</taxon>
        <taxon>Helicobacter</taxon>
    </lineage>
</organism>
<feature type="transmembrane region" description="Helical" evidence="5">
    <location>
        <begin position="138"/>
        <end position="156"/>
    </location>
</feature>
<dbReference type="RefSeq" id="WP_011577482.1">
    <property type="nucleotide sequence ID" value="NC_008229.1"/>
</dbReference>
<accession>Q17YA8</accession>
<evidence type="ECO:0000256" key="4">
    <source>
        <dbReference type="ARBA" id="ARBA00023136"/>
    </source>
</evidence>
<dbReference type="HOGENOM" id="CLU_137440_0_0_7"/>
<keyword evidence="2 5" id="KW-0812">Transmembrane</keyword>
<feature type="transmembrane region" description="Helical" evidence="5">
    <location>
        <begin position="12"/>
        <end position="35"/>
    </location>
</feature>
<dbReference type="eggNOG" id="ENOG50348MQ">
    <property type="taxonomic scope" value="Bacteria"/>
</dbReference>
<evidence type="ECO:0000259" key="6">
    <source>
        <dbReference type="Pfam" id="PF13664"/>
    </source>
</evidence>
<reference evidence="7 8" key="1">
    <citation type="journal article" date="2006" name="PLoS Genet.">
        <title>Who ate whom? Adaptive Helicobacter genomic changes that accompanied a host jump from early humans to large felines.</title>
        <authorList>
            <person name="Eppinger M."/>
            <person name="Baar C."/>
            <person name="Linz B."/>
            <person name="Raddatz G."/>
            <person name="Lanz C."/>
            <person name="Keller H."/>
            <person name="Morelli G."/>
            <person name="Gressmann H."/>
            <person name="Achtman M."/>
            <person name="Schuster S.C."/>
        </authorList>
    </citation>
    <scope>NUCLEOTIDE SEQUENCE [LARGE SCALE GENOMIC DNA]</scope>
    <source>
        <strain evidence="7 8">Sheeba</strain>
    </source>
</reference>
<evidence type="ECO:0000256" key="5">
    <source>
        <dbReference type="SAM" id="Phobius"/>
    </source>
</evidence>
<dbReference type="AlphaFoldDB" id="Q17YA8"/>
<dbReference type="BioCyc" id="HACI382638:HAC_RS02425-MONOMER"/>
<gene>
    <name evidence="7" type="ordered locus">Hac_0548</name>
</gene>
<dbReference type="Proteomes" id="UP000000775">
    <property type="component" value="Chromosome"/>
</dbReference>
<evidence type="ECO:0000256" key="3">
    <source>
        <dbReference type="ARBA" id="ARBA00022989"/>
    </source>
</evidence>
<dbReference type="InterPro" id="IPR025423">
    <property type="entry name" value="TMEM205-like"/>
</dbReference>
<dbReference type="GO" id="GO:0016020">
    <property type="term" value="C:membrane"/>
    <property type="evidence" value="ECO:0007669"/>
    <property type="project" value="UniProtKB-SubCell"/>
</dbReference>
<dbReference type="OrthoDB" id="5362812at2"/>
<feature type="transmembrane region" description="Helical" evidence="5">
    <location>
        <begin position="55"/>
        <end position="77"/>
    </location>
</feature>
<feature type="transmembrane region" description="Helical" evidence="5">
    <location>
        <begin position="89"/>
        <end position="109"/>
    </location>
</feature>
<dbReference type="STRING" id="382638.Hac_0548"/>
<evidence type="ECO:0000256" key="2">
    <source>
        <dbReference type="ARBA" id="ARBA00022692"/>
    </source>
</evidence>
<sequence length="161" mass="17959">MKKISLKISLGVYLLLLGILGGSLIILGAIVAPIVFKASSILPELNLTSFESGKLMAQIFVRFNYLLGAVGFIVLLYEIISFIYSKRSFACLIFGVAIGVLCLLFVFYYTPYILNAQKIGEAAIQSDAFARLHTQSEWLFKELFVLVCTLFFWHLFGKNAV</sequence>
<comment type="subcellular location">
    <subcellularLocation>
        <location evidence="1">Membrane</location>
    </subcellularLocation>
</comment>
<evidence type="ECO:0000256" key="1">
    <source>
        <dbReference type="ARBA" id="ARBA00004370"/>
    </source>
</evidence>
<evidence type="ECO:0000313" key="7">
    <source>
        <dbReference type="EMBL" id="CAJ99368.1"/>
    </source>
</evidence>
<name>Q17YA8_HELAH</name>
<dbReference type="Pfam" id="PF13664">
    <property type="entry name" value="DUF4149"/>
    <property type="match status" value="1"/>
</dbReference>
<dbReference type="EMBL" id="AM260522">
    <property type="protein sequence ID" value="CAJ99368.1"/>
    <property type="molecule type" value="Genomic_DNA"/>
</dbReference>
<feature type="domain" description="TMEM205-like" evidence="6">
    <location>
        <begin position="15"/>
        <end position="120"/>
    </location>
</feature>
<dbReference type="GeneID" id="31758029"/>
<proteinExistence type="predicted"/>
<keyword evidence="8" id="KW-1185">Reference proteome</keyword>
<dbReference type="KEGG" id="hac:Hac_0548"/>
<evidence type="ECO:0000313" key="8">
    <source>
        <dbReference type="Proteomes" id="UP000000775"/>
    </source>
</evidence>
<keyword evidence="4 5" id="KW-0472">Membrane</keyword>
<protein>
    <recommendedName>
        <fullName evidence="6">TMEM205-like domain-containing protein</fullName>
    </recommendedName>
</protein>
<keyword evidence="3 5" id="KW-1133">Transmembrane helix</keyword>